<dbReference type="AlphaFoldDB" id="A0A4S8KKM0"/>
<proteinExistence type="predicted"/>
<dbReference type="EMBL" id="ML181235">
    <property type="protein sequence ID" value="THU76047.1"/>
    <property type="molecule type" value="Genomic_DNA"/>
</dbReference>
<evidence type="ECO:0000256" key="1">
    <source>
        <dbReference type="SAM" id="MobiDB-lite"/>
    </source>
</evidence>
<reference evidence="2 3" key="1">
    <citation type="journal article" date="2019" name="Nat. Ecol. Evol.">
        <title>Megaphylogeny resolves global patterns of mushroom evolution.</title>
        <authorList>
            <person name="Varga T."/>
            <person name="Krizsan K."/>
            <person name="Foldi C."/>
            <person name="Dima B."/>
            <person name="Sanchez-Garcia M."/>
            <person name="Sanchez-Ramirez S."/>
            <person name="Szollosi G.J."/>
            <person name="Szarkandi J.G."/>
            <person name="Papp V."/>
            <person name="Albert L."/>
            <person name="Andreopoulos W."/>
            <person name="Angelini C."/>
            <person name="Antonin V."/>
            <person name="Barry K.W."/>
            <person name="Bougher N.L."/>
            <person name="Buchanan P."/>
            <person name="Buyck B."/>
            <person name="Bense V."/>
            <person name="Catcheside P."/>
            <person name="Chovatia M."/>
            <person name="Cooper J."/>
            <person name="Damon W."/>
            <person name="Desjardin D."/>
            <person name="Finy P."/>
            <person name="Geml J."/>
            <person name="Haridas S."/>
            <person name="Hughes K."/>
            <person name="Justo A."/>
            <person name="Karasinski D."/>
            <person name="Kautmanova I."/>
            <person name="Kiss B."/>
            <person name="Kocsube S."/>
            <person name="Kotiranta H."/>
            <person name="LaButti K.M."/>
            <person name="Lechner B.E."/>
            <person name="Liimatainen K."/>
            <person name="Lipzen A."/>
            <person name="Lukacs Z."/>
            <person name="Mihaltcheva S."/>
            <person name="Morgado L.N."/>
            <person name="Niskanen T."/>
            <person name="Noordeloos M.E."/>
            <person name="Ohm R.A."/>
            <person name="Ortiz-Santana B."/>
            <person name="Ovrebo C."/>
            <person name="Racz N."/>
            <person name="Riley R."/>
            <person name="Savchenko A."/>
            <person name="Shiryaev A."/>
            <person name="Soop K."/>
            <person name="Spirin V."/>
            <person name="Szebenyi C."/>
            <person name="Tomsovsky M."/>
            <person name="Tulloss R.E."/>
            <person name="Uehling J."/>
            <person name="Grigoriev I.V."/>
            <person name="Vagvolgyi C."/>
            <person name="Papp T."/>
            <person name="Martin F.M."/>
            <person name="Miettinen O."/>
            <person name="Hibbett D.S."/>
            <person name="Nagy L.G."/>
        </authorList>
    </citation>
    <scope>NUCLEOTIDE SEQUENCE [LARGE SCALE GENOMIC DNA]</scope>
    <source>
        <strain evidence="2 3">CBS 962.96</strain>
    </source>
</reference>
<name>A0A4S8KKM0_DENBC</name>
<dbReference type="OrthoDB" id="19861at2759"/>
<dbReference type="PANTHER" id="PTHR33129">
    <property type="entry name" value="PROTEIN KINASE DOMAIN-CONTAINING PROTEIN-RELATED"/>
    <property type="match status" value="1"/>
</dbReference>
<keyword evidence="3" id="KW-1185">Reference proteome</keyword>
<evidence type="ECO:0000313" key="3">
    <source>
        <dbReference type="Proteomes" id="UP000297245"/>
    </source>
</evidence>
<organism evidence="2 3">
    <name type="scientific">Dendrothele bispora (strain CBS 962.96)</name>
    <dbReference type="NCBI Taxonomy" id="1314807"/>
    <lineage>
        <taxon>Eukaryota</taxon>
        <taxon>Fungi</taxon>
        <taxon>Dikarya</taxon>
        <taxon>Basidiomycota</taxon>
        <taxon>Agaricomycotina</taxon>
        <taxon>Agaricomycetes</taxon>
        <taxon>Agaricomycetidae</taxon>
        <taxon>Agaricales</taxon>
        <taxon>Agaricales incertae sedis</taxon>
        <taxon>Dendrothele</taxon>
    </lineage>
</organism>
<protein>
    <recommendedName>
        <fullName evidence="4">Crinkler (CRN) family protein</fullName>
    </recommendedName>
</protein>
<gene>
    <name evidence="2" type="ORF">K435DRAFT_787400</name>
</gene>
<sequence length="606" mass="70135">MTSEPHPLSFDSESTPPPHPLLQHPEFLPSNPYNSFWNDIWGKPYSEVFTPFEYQGRPYNVLLHLPPISGDPDSYSSTSDTEGILMLSEYQDLWTDLQNELNGVHALPTLARSDPSPWDHWNELNGKPWSDGAFRNEDGSPVLTGPHSQLQSGHAAVEGEDYAMIKALKRPRRHVPYRATFRVFQILGQPGIGKSMSLYVILAQRLMAQKPTFLQNKAKVVVFFCSTGAYEVRVDEEPKWAEKLTEEELFLFDSNEVVVQPADFWRFFPIPIIEAASPKPERTNWARKMTVTTWYMRPMSLNEFLVASLFQSREIDKTKLELFYTTYGPNARQAYDLIGRPDGLRKHVQDVRDKLPLEKLYSMITEYSLNLKPDSISHFIMLVTAGPTRYSYRTGFISRDVFQLAREQYEKDKNHRIRDLFLLLNSQPTTRASAGYIFEDSMHRILKKGACLQLRKMRDSGTGKTNTIYIIDHPAEWLQVGPTIQLSERRDFTVGPLPFQFYDHTEVLHRGVYGQPTSPINAAFDAYFWNETQKTVWMLQLTVSDEHDVKPSGIKWIRDRIPDDVEIRFVVFSPQERVRLFIPKTITEIIYIYHVHIPNLEPLVQE</sequence>
<feature type="region of interest" description="Disordered" evidence="1">
    <location>
        <begin position="1"/>
        <end position="23"/>
    </location>
</feature>
<accession>A0A4S8KKM0</accession>
<dbReference type="Proteomes" id="UP000297245">
    <property type="component" value="Unassembled WGS sequence"/>
</dbReference>
<evidence type="ECO:0000313" key="2">
    <source>
        <dbReference type="EMBL" id="THU76047.1"/>
    </source>
</evidence>
<dbReference type="InterPro" id="IPR052980">
    <property type="entry name" value="Crinkler_effector"/>
</dbReference>
<evidence type="ECO:0008006" key="4">
    <source>
        <dbReference type="Google" id="ProtNLM"/>
    </source>
</evidence>